<reference evidence="19" key="1">
    <citation type="submission" date="2025-08" db="UniProtKB">
        <authorList>
            <consortium name="RefSeq"/>
        </authorList>
    </citation>
    <scope>IDENTIFICATION</scope>
    <source>
        <tissue evidence="19">Sperm</tissue>
    </source>
</reference>
<evidence type="ECO:0000256" key="11">
    <source>
        <dbReference type="PIRSR" id="PIRSR601885-2"/>
    </source>
</evidence>
<comment type="pathway">
    <text evidence="2">Lipid metabolism.</text>
</comment>
<feature type="binding site" evidence="10">
    <location>
        <position position="423"/>
    </location>
    <ligand>
        <name>Fe cation</name>
        <dbReference type="ChEBI" id="CHEBI:24875"/>
        <note>catalytic</note>
    </ligand>
</feature>
<dbReference type="PROSITE" id="PS51393">
    <property type="entry name" value="LIPOXYGENASE_3"/>
    <property type="match status" value="1"/>
</dbReference>
<evidence type="ECO:0000256" key="6">
    <source>
        <dbReference type="ARBA" id="ARBA00022964"/>
    </source>
</evidence>
<evidence type="ECO:0000256" key="2">
    <source>
        <dbReference type="ARBA" id="ARBA00005189"/>
    </source>
</evidence>
<name>A0AAJ7WYM5_PETMA</name>
<feature type="binding site" evidence="10">
    <location>
        <position position="601"/>
    </location>
    <ligand>
        <name>Fe cation</name>
        <dbReference type="ChEBI" id="CHEBI:24875"/>
        <note>catalytic</note>
    </ligand>
</feature>
<proteinExistence type="inferred from homology"/>
<dbReference type="InterPro" id="IPR036226">
    <property type="entry name" value="LipOase_C_sf"/>
</dbReference>
<comment type="caution">
    <text evidence="13">Lacks conserved residue(s) required for the propagation of feature annotation.</text>
</comment>
<evidence type="ECO:0000256" key="13">
    <source>
        <dbReference type="PROSITE-ProRule" id="PRU00152"/>
    </source>
</evidence>
<dbReference type="GO" id="GO:0034440">
    <property type="term" value="P:lipid oxidation"/>
    <property type="evidence" value="ECO:0007669"/>
    <property type="project" value="InterPro"/>
</dbReference>
<keyword evidence="6 14" id="KW-0223">Dioxygenase</keyword>
<sequence>MPLARKEEEEGGGGAVNETPSRTRRIDKSSSYSRVSRRLSLSSPPSPPLAMSVYVVTVATGTQYFAGTDDYVYITLVGARRSTEKHLLDKPWYNDFENGAVDSYSLEAEEELGDILLVKIQKRGFIFGDDWYCKYVHVKTPKGEHMEFPCYRWFIDDKEIVLREGKARLAHQDTLQVLKQQRLRELEERQQLYRWQEWQPGFLGSIDVARHRDLPRDIQFDSEKGIDFLLNYTKAMENLCVNQFMHMFQSSWSDFADYEKIFVRIKNTISEYVMKHWQEDFMFGYQFLNGCNPVVFKKCTEIPAKLPVTHEMVEACLERSISLEEEAKQGNIFIADYSIMDGIQANSTDPCTMQYVAAPICLLYNNVNKKLVPIAIQLQQTPGSDNPIFLPTDSNNDWMLAKMWARSCDFHVHQTVSHLLHTHLISEVFGIAMFRQLPAVHPIFKLLVHHTRFTIAINTKAREELICKCGLFDKANATGGGGHVQLVQRAVKELKYEHLQFPKNIQMRGVDSEESLPYYFYRKDGQQVWNCTAQFVKEVLAVYYPDDKTVKMDSEVQAWINDIFVYGFRNNKDSGIPQSFETLEELELFITTVIFATSANHAAVNFGQYDWYSWIPNASPTMRQPPPTEKGVTTMDYIIASLADRGRSCWHLGAVWALSQFQENEIFLGNYPDQHFTEMPILEAIARFKERLQEITSRITERNRGKKLPYYYLSPDRIPNSVAV</sequence>
<keyword evidence="11" id="KW-0106">Calcium</keyword>
<feature type="compositionally biased region" description="Low complexity" evidence="15">
    <location>
        <begin position="29"/>
        <end position="43"/>
    </location>
</feature>
<accession>A0AAJ7WYM5</accession>
<evidence type="ECO:0000256" key="5">
    <source>
        <dbReference type="ARBA" id="ARBA00022723"/>
    </source>
</evidence>
<dbReference type="PROSITE" id="PS50095">
    <property type="entry name" value="PLAT"/>
    <property type="match status" value="1"/>
</dbReference>
<feature type="binding site" evidence="11">
    <location>
        <position position="130"/>
    </location>
    <ligand>
        <name>Ca(2+)</name>
        <dbReference type="ChEBI" id="CHEBI:29108"/>
        <label>1</label>
    </ligand>
</feature>
<evidence type="ECO:0000256" key="8">
    <source>
        <dbReference type="ARBA" id="ARBA00023004"/>
    </source>
</evidence>
<dbReference type="PROSITE" id="PS00711">
    <property type="entry name" value="LIPOXYGENASE_1"/>
    <property type="match status" value="1"/>
</dbReference>
<comment type="cofactor">
    <cofactor evidence="10">
        <name>Fe cation</name>
        <dbReference type="ChEBI" id="CHEBI:24875"/>
    </cofactor>
    <text evidence="10">Binds 1 Fe cation per subunit.</text>
</comment>
<feature type="binding site" evidence="11">
    <location>
        <position position="67"/>
    </location>
    <ligand>
        <name>Ca(2+)</name>
        <dbReference type="ChEBI" id="CHEBI:29108"/>
        <label>1</label>
    </ligand>
</feature>
<dbReference type="AlphaFoldDB" id="A0AAJ7WYM5"/>
<gene>
    <name evidence="19" type="primary">ALOX5</name>
</gene>
<feature type="domain" description="Lipoxygenase" evidence="17">
    <location>
        <begin position="168"/>
        <end position="724"/>
    </location>
</feature>
<evidence type="ECO:0000313" key="18">
    <source>
        <dbReference type="Proteomes" id="UP001318040"/>
    </source>
</evidence>
<dbReference type="KEGG" id="pmrn:116945048"/>
<evidence type="ECO:0000256" key="15">
    <source>
        <dbReference type="SAM" id="MobiDB-lite"/>
    </source>
</evidence>
<evidence type="ECO:0000256" key="12">
    <source>
        <dbReference type="PIRSR" id="PIRSR601885-3"/>
    </source>
</evidence>
<feature type="binding site" evidence="11">
    <location>
        <position position="89"/>
    </location>
    <ligand>
        <name>Ca(2+)</name>
        <dbReference type="ChEBI" id="CHEBI:29108"/>
        <label>1</label>
    </ligand>
</feature>
<dbReference type="PRINTS" id="PR00467">
    <property type="entry name" value="MAMLPOXGNASE"/>
</dbReference>
<dbReference type="SMART" id="SM00308">
    <property type="entry name" value="LH2"/>
    <property type="match status" value="1"/>
</dbReference>
<dbReference type="Pfam" id="PF00305">
    <property type="entry name" value="Lipoxygenase"/>
    <property type="match status" value="1"/>
</dbReference>
<dbReference type="CDD" id="cd01753">
    <property type="entry name" value="PLAT_LOX"/>
    <property type="match status" value="1"/>
</dbReference>
<dbReference type="FunFam" id="1.20.245.10:FF:000001">
    <property type="entry name" value="Arachidonate 5-lipoxygenase a"/>
    <property type="match status" value="1"/>
</dbReference>
<keyword evidence="4" id="KW-0963">Cytoplasm</keyword>
<dbReference type="InterPro" id="IPR000907">
    <property type="entry name" value="LipOase"/>
</dbReference>
<dbReference type="InterPro" id="IPR001024">
    <property type="entry name" value="PLAT/LH2_dom"/>
</dbReference>
<evidence type="ECO:0000256" key="1">
    <source>
        <dbReference type="ARBA" id="ARBA00004496"/>
    </source>
</evidence>
<organism evidence="18 19">
    <name type="scientific">Petromyzon marinus</name>
    <name type="common">Sea lamprey</name>
    <dbReference type="NCBI Taxonomy" id="7757"/>
    <lineage>
        <taxon>Eukaryota</taxon>
        <taxon>Metazoa</taxon>
        <taxon>Chordata</taxon>
        <taxon>Craniata</taxon>
        <taxon>Vertebrata</taxon>
        <taxon>Cyclostomata</taxon>
        <taxon>Hyperoartia</taxon>
        <taxon>Petromyzontiformes</taxon>
        <taxon>Petromyzontidae</taxon>
        <taxon>Petromyzon</taxon>
    </lineage>
</organism>
<dbReference type="InterPro" id="IPR042062">
    <property type="entry name" value="PLAT_LOX_verte"/>
</dbReference>
<evidence type="ECO:0000259" key="17">
    <source>
        <dbReference type="PROSITE" id="PS51393"/>
    </source>
</evidence>
<evidence type="ECO:0000256" key="14">
    <source>
        <dbReference type="RuleBase" id="RU003974"/>
    </source>
</evidence>
<feature type="region of interest" description="Disordered" evidence="15">
    <location>
        <begin position="1"/>
        <end position="46"/>
    </location>
</feature>
<dbReference type="PANTHER" id="PTHR11771">
    <property type="entry name" value="LIPOXYGENASE"/>
    <property type="match status" value="1"/>
</dbReference>
<dbReference type="SUPFAM" id="SSF48484">
    <property type="entry name" value="Lipoxigenase"/>
    <property type="match status" value="1"/>
</dbReference>
<keyword evidence="7 14" id="KW-0560">Oxidoreductase</keyword>
<evidence type="ECO:0000256" key="3">
    <source>
        <dbReference type="ARBA" id="ARBA00009419"/>
    </source>
</evidence>
<dbReference type="GO" id="GO:0005506">
    <property type="term" value="F:iron ion binding"/>
    <property type="evidence" value="ECO:0007669"/>
    <property type="project" value="InterPro"/>
</dbReference>
<dbReference type="RefSeq" id="XP_032815014.1">
    <property type="nucleotide sequence ID" value="XM_032959123.1"/>
</dbReference>
<dbReference type="Pfam" id="PF01477">
    <property type="entry name" value="PLAT"/>
    <property type="match status" value="1"/>
</dbReference>
<comment type="subcellular location">
    <subcellularLocation>
        <location evidence="1">Cytoplasm</location>
    </subcellularLocation>
</comment>
<evidence type="ECO:0000256" key="10">
    <source>
        <dbReference type="PIRSR" id="PIRSR601885-1"/>
    </source>
</evidence>
<dbReference type="Gene3D" id="2.60.60.20">
    <property type="entry name" value="PLAT/LH2 domain"/>
    <property type="match status" value="1"/>
</dbReference>
<feature type="site" description="Essential for stabilizing binding to COTL1" evidence="12">
    <location>
        <position position="153"/>
    </location>
</feature>
<keyword evidence="18" id="KW-1185">Reference proteome</keyword>
<dbReference type="GO" id="GO:0005737">
    <property type="term" value="C:cytoplasm"/>
    <property type="evidence" value="ECO:0007669"/>
    <property type="project" value="UniProtKB-SubCell"/>
</dbReference>
<dbReference type="CTD" id="240"/>
<protein>
    <submittedName>
        <fullName evidence="19">Arachidonate 5-lipoxygenase</fullName>
    </submittedName>
</protein>
<comment type="similarity">
    <text evidence="3 14">Belongs to the lipoxygenase family.</text>
</comment>
<dbReference type="InterPro" id="IPR013819">
    <property type="entry name" value="LipOase_C"/>
</dbReference>
<keyword evidence="5 10" id="KW-0479">Metal-binding</keyword>
<evidence type="ECO:0000256" key="9">
    <source>
        <dbReference type="ARBA" id="ARBA00023098"/>
    </source>
</evidence>
<dbReference type="Gene3D" id="1.20.245.10">
    <property type="entry name" value="Lipoxygenase-1, Domain 5"/>
    <property type="match status" value="1"/>
</dbReference>
<keyword evidence="8 10" id="KW-0408">Iron</keyword>
<dbReference type="InterPro" id="IPR001885">
    <property type="entry name" value="LipOase_mml"/>
</dbReference>
<evidence type="ECO:0000256" key="7">
    <source>
        <dbReference type="ARBA" id="ARBA00023002"/>
    </source>
</evidence>
<dbReference type="SUPFAM" id="SSF49723">
    <property type="entry name" value="Lipase/lipooxygenase domain (PLAT/LH2 domain)"/>
    <property type="match status" value="1"/>
</dbReference>
<keyword evidence="9" id="KW-0443">Lipid metabolism</keyword>
<dbReference type="GO" id="GO:0016702">
    <property type="term" value="F:oxidoreductase activity, acting on single donors with incorporation of molecular oxygen, incorporation of two atoms of oxygen"/>
    <property type="evidence" value="ECO:0007669"/>
    <property type="project" value="InterPro"/>
</dbReference>
<dbReference type="FunFam" id="2.60.60.20:FF:000002">
    <property type="entry name" value="Arachidonate 5-lipoxygenase a"/>
    <property type="match status" value="1"/>
</dbReference>
<evidence type="ECO:0000313" key="19">
    <source>
        <dbReference type="RefSeq" id="XP_032815014.1"/>
    </source>
</evidence>
<dbReference type="Proteomes" id="UP001318040">
    <property type="component" value="Chromosome 22"/>
</dbReference>
<dbReference type="InterPro" id="IPR036392">
    <property type="entry name" value="PLAT/LH2_dom_sf"/>
</dbReference>
<feature type="binding site" evidence="11">
    <location>
        <position position="129"/>
    </location>
    <ligand>
        <name>Ca(2+)</name>
        <dbReference type="ChEBI" id="CHEBI:29108"/>
        <label>1</label>
    </ligand>
</feature>
<dbReference type="InterPro" id="IPR020833">
    <property type="entry name" value="LipOase_Fe_BS"/>
</dbReference>
<evidence type="ECO:0000256" key="4">
    <source>
        <dbReference type="ARBA" id="ARBA00022490"/>
    </source>
</evidence>
<evidence type="ECO:0000259" key="16">
    <source>
        <dbReference type="PROSITE" id="PS50095"/>
    </source>
</evidence>
<dbReference type="Gene3D" id="3.10.450.60">
    <property type="match status" value="1"/>
</dbReference>
<feature type="binding site" evidence="10">
    <location>
        <position position="418"/>
    </location>
    <ligand>
        <name>Fe cation</name>
        <dbReference type="ChEBI" id="CHEBI:24875"/>
        <note>catalytic</note>
    </ligand>
</feature>
<dbReference type="PRINTS" id="PR00087">
    <property type="entry name" value="LIPOXYGENASE"/>
</dbReference>
<feature type="domain" description="PLAT" evidence="16">
    <location>
        <begin position="52"/>
        <end position="168"/>
    </location>
</feature>